<gene>
    <name evidence="3" type="ORF">Lery_1943</name>
</gene>
<name>A0A0W0TKN5_LEGER</name>
<dbReference type="PANTHER" id="PTHR39176">
    <property type="entry name" value="PERIPLASMIC PROTEIN-RELATED"/>
    <property type="match status" value="1"/>
</dbReference>
<evidence type="ECO:0000313" key="3">
    <source>
        <dbReference type="EMBL" id="KTC96151.1"/>
    </source>
</evidence>
<dbReference type="InterPro" id="IPR009739">
    <property type="entry name" value="LprI-like_N"/>
</dbReference>
<dbReference type="RefSeq" id="WP_058527083.1">
    <property type="nucleotide sequence ID" value="NZ_CAAAHY010000007.1"/>
</dbReference>
<accession>A0A0W0TKN5</accession>
<evidence type="ECO:0000259" key="2">
    <source>
        <dbReference type="Pfam" id="PF07007"/>
    </source>
</evidence>
<keyword evidence="1" id="KW-0732">Signal</keyword>
<dbReference type="PATRIC" id="fig|448.7.peg.2038"/>
<feature type="chain" id="PRO_5006913129" description="Lysozyme inhibitor LprI-like N-terminal domain-containing protein" evidence="1">
    <location>
        <begin position="24"/>
        <end position="133"/>
    </location>
</feature>
<dbReference type="EMBL" id="LNYA01000030">
    <property type="protein sequence ID" value="KTC96151.1"/>
    <property type="molecule type" value="Genomic_DNA"/>
</dbReference>
<dbReference type="Pfam" id="PF07007">
    <property type="entry name" value="LprI"/>
    <property type="match status" value="1"/>
</dbReference>
<dbReference type="Gene3D" id="1.20.1270.180">
    <property type="match status" value="1"/>
</dbReference>
<dbReference type="Proteomes" id="UP000054773">
    <property type="component" value="Unassembled WGS sequence"/>
</dbReference>
<protein>
    <recommendedName>
        <fullName evidence="2">Lysozyme inhibitor LprI-like N-terminal domain-containing protein</fullName>
    </recommendedName>
</protein>
<organism evidence="3 4">
    <name type="scientific">Legionella erythra</name>
    <dbReference type="NCBI Taxonomy" id="448"/>
    <lineage>
        <taxon>Bacteria</taxon>
        <taxon>Pseudomonadati</taxon>
        <taxon>Pseudomonadota</taxon>
        <taxon>Gammaproteobacteria</taxon>
        <taxon>Legionellales</taxon>
        <taxon>Legionellaceae</taxon>
        <taxon>Legionella</taxon>
    </lineage>
</organism>
<dbReference type="OrthoDB" id="6456792at2"/>
<comment type="caution">
    <text evidence="3">The sequence shown here is derived from an EMBL/GenBank/DDBJ whole genome shotgun (WGS) entry which is preliminary data.</text>
</comment>
<reference evidence="3 4" key="1">
    <citation type="submission" date="2015-11" db="EMBL/GenBank/DDBJ databases">
        <title>Genomic analysis of 38 Legionella species identifies large and diverse effector repertoires.</title>
        <authorList>
            <person name="Burstein D."/>
            <person name="Amaro F."/>
            <person name="Zusman T."/>
            <person name="Lifshitz Z."/>
            <person name="Cohen O."/>
            <person name="Gilbert J.A."/>
            <person name="Pupko T."/>
            <person name="Shuman H.A."/>
            <person name="Segal G."/>
        </authorList>
    </citation>
    <scope>NUCLEOTIDE SEQUENCE [LARGE SCALE GENOMIC DNA]</scope>
    <source>
        <strain evidence="3 4">SE-32A-C8</strain>
    </source>
</reference>
<keyword evidence="4" id="KW-1185">Reference proteome</keyword>
<dbReference type="PANTHER" id="PTHR39176:SF1">
    <property type="entry name" value="PERIPLASMIC PROTEIN"/>
    <property type="match status" value="1"/>
</dbReference>
<evidence type="ECO:0000313" key="4">
    <source>
        <dbReference type="Proteomes" id="UP000054773"/>
    </source>
</evidence>
<feature type="signal peptide" evidence="1">
    <location>
        <begin position="1"/>
        <end position="23"/>
    </location>
</feature>
<proteinExistence type="predicted"/>
<feature type="domain" description="Lysozyme inhibitor LprI-like N-terminal" evidence="2">
    <location>
        <begin position="32"/>
        <end position="123"/>
    </location>
</feature>
<evidence type="ECO:0000256" key="1">
    <source>
        <dbReference type="SAM" id="SignalP"/>
    </source>
</evidence>
<sequence>MNRPGYSILLTALTLLMASSVYAVDPASLKTCYDQAATTLAIHECANQEYAYYDKILNNTYRSLAAMLSKENKSALISAQKAWLDFRAKECKFTGLQHEGGSMQAIDEVDCYNTLNKRRIDDLNGYIKAFGEQ</sequence>
<dbReference type="AlphaFoldDB" id="A0A0W0TKN5"/>